<protein>
    <recommendedName>
        <fullName evidence="3">Methyltransferase domain-containing protein</fullName>
    </recommendedName>
</protein>
<keyword evidence="2" id="KW-1185">Reference proteome</keyword>
<dbReference type="Proteomes" id="UP001164390">
    <property type="component" value="Chromosome"/>
</dbReference>
<proteinExistence type="predicted"/>
<reference evidence="1" key="1">
    <citation type="submission" date="2022-01" db="EMBL/GenBank/DDBJ databases">
        <title>Nocardioidaceae gen. sp. A5X3R13.</title>
        <authorList>
            <person name="Lopez Marin M.A."/>
            <person name="Uhlik O."/>
        </authorList>
    </citation>
    <scope>NUCLEOTIDE SEQUENCE</scope>
    <source>
        <strain evidence="1">A5X3R13</strain>
    </source>
</reference>
<evidence type="ECO:0008006" key="3">
    <source>
        <dbReference type="Google" id="ProtNLM"/>
    </source>
</evidence>
<dbReference type="RefSeq" id="WP_271636439.1">
    <property type="nucleotide sequence ID" value="NZ_CP094970.1"/>
</dbReference>
<dbReference type="InterPro" id="IPR029063">
    <property type="entry name" value="SAM-dependent_MTases_sf"/>
</dbReference>
<evidence type="ECO:0000313" key="1">
    <source>
        <dbReference type="EMBL" id="UYM07464.1"/>
    </source>
</evidence>
<accession>A0AA46TLE7</accession>
<dbReference type="EMBL" id="CP094970">
    <property type="protein sequence ID" value="UYM07464.1"/>
    <property type="molecule type" value="Genomic_DNA"/>
</dbReference>
<sequence length="176" mass="18936">MSVTTYVFDNTGAQAPDRFAALELYDPWCREWLAATGLRSGNRCLEIGAGNGSIAAWLASRVGGSGSVLATDIDTRRLPALSTAGADIAWGRNAYRAVGDLGFVDATVRGYSEVWRGGTLGTQLHKANALQTRDRMIDSGLATADEVDDFLRLMDEPGFAVSSYLMLSTTARRPLR</sequence>
<name>A0AA46TLE7_9ACTN</name>
<organism evidence="1 2">
    <name type="scientific">Solicola gregarius</name>
    <dbReference type="NCBI Taxonomy" id="2908642"/>
    <lineage>
        <taxon>Bacteria</taxon>
        <taxon>Bacillati</taxon>
        <taxon>Actinomycetota</taxon>
        <taxon>Actinomycetes</taxon>
        <taxon>Propionibacteriales</taxon>
        <taxon>Nocardioidaceae</taxon>
        <taxon>Solicola</taxon>
    </lineage>
</organism>
<dbReference type="AlphaFoldDB" id="A0AA46TLE7"/>
<dbReference type="KEGG" id="sgrg:L0C25_10455"/>
<evidence type="ECO:0000313" key="2">
    <source>
        <dbReference type="Proteomes" id="UP001164390"/>
    </source>
</evidence>
<gene>
    <name evidence="1" type="ORF">L0C25_10455</name>
</gene>
<dbReference type="Gene3D" id="3.40.50.150">
    <property type="entry name" value="Vaccinia Virus protein VP39"/>
    <property type="match status" value="1"/>
</dbReference>
<dbReference type="SUPFAM" id="SSF53335">
    <property type="entry name" value="S-adenosyl-L-methionine-dependent methyltransferases"/>
    <property type="match status" value="1"/>
</dbReference>